<dbReference type="EMBL" id="JARJLG010000057">
    <property type="protein sequence ID" value="KAJ7757736.1"/>
    <property type="molecule type" value="Genomic_DNA"/>
</dbReference>
<evidence type="ECO:0000313" key="2">
    <source>
        <dbReference type="Proteomes" id="UP001215280"/>
    </source>
</evidence>
<evidence type="ECO:0000313" key="1">
    <source>
        <dbReference type="EMBL" id="KAJ7757736.1"/>
    </source>
</evidence>
<accession>A0AAD7J5X5</accession>
<proteinExistence type="predicted"/>
<gene>
    <name evidence="1" type="ORF">DFH07DRAFT_772729</name>
</gene>
<name>A0AAD7J5X5_9AGAR</name>
<organism evidence="1 2">
    <name type="scientific">Mycena maculata</name>
    <dbReference type="NCBI Taxonomy" id="230809"/>
    <lineage>
        <taxon>Eukaryota</taxon>
        <taxon>Fungi</taxon>
        <taxon>Dikarya</taxon>
        <taxon>Basidiomycota</taxon>
        <taxon>Agaricomycotina</taxon>
        <taxon>Agaricomycetes</taxon>
        <taxon>Agaricomycetidae</taxon>
        <taxon>Agaricales</taxon>
        <taxon>Marasmiineae</taxon>
        <taxon>Mycenaceae</taxon>
        <taxon>Mycena</taxon>
    </lineage>
</organism>
<dbReference type="Proteomes" id="UP001215280">
    <property type="component" value="Unassembled WGS sequence"/>
</dbReference>
<sequence>MADISFNTNRVNLLIADLLLNICEDSNLTHLELNLDIASTQLDSTPSAPNSHPISQVWIPPLMSSDPRPNAPIETLPSELLADIFLWCVERDSSSQWDPATDPQWMLVQVVEICLDASDFRFTQHARCFSALTTLNLAIHPYSLSGYEDIFTNAPLLEELVHGGELSTVVEHSQCSSFFPQRRSQPQPLLNLRTFYPHWGNPRVVPSGSVLNHITAPALQKFTVTTVNALKQADTLVSFVTWTELCLTHLKFRYVEILDEILLQTLSLTPQLIDLALFCTNTEMDLGFAQALTYLPGNKNLVPHVVSLDLGLDFTCGSNALFDMLRSRCALGCLRSVVLRRWPVSPSDLVAFVALRSQELDIRYDLQPTFGNVLELKWFNI</sequence>
<protein>
    <submittedName>
        <fullName evidence="1">Uncharacterized protein</fullName>
    </submittedName>
</protein>
<comment type="caution">
    <text evidence="1">The sequence shown here is derived from an EMBL/GenBank/DDBJ whole genome shotgun (WGS) entry which is preliminary data.</text>
</comment>
<keyword evidence="2" id="KW-1185">Reference proteome</keyword>
<dbReference type="AlphaFoldDB" id="A0AAD7J5X5"/>
<reference evidence="1" key="1">
    <citation type="submission" date="2023-03" db="EMBL/GenBank/DDBJ databases">
        <title>Massive genome expansion in bonnet fungi (Mycena s.s.) driven by repeated elements and novel gene families across ecological guilds.</title>
        <authorList>
            <consortium name="Lawrence Berkeley National Laboratory"/>
            <person name="Harder C.B."/>
            <person name="Miyauchi S."/>
            <person name="Viragh M."/>
            <person name="Kuo A."/>
            <person name="Thoen E."/>
            <person name="Andreopoulos B."/>
            <person name="Lu D."/>
            <person name="Skrede I."/>
            <person name="Drula E."/>
            <person name="Henrissat B."/>
            <person name="Morin E."/>
            <person name="Kohler A."/>
            <person name="Barry K."/>
            <person name="LaButti K."/>
            <person name="Morin E."/>
            <person name="Salamov A."/>
            <person name="Lipzen A."/>
            <person name="Mereny Z."/>
            <person name="Hegedus B."/>
            <person name="Baldrian P."/>
            <person name="Stursova M."/>
            <person name="Weitz H."/>
            <person name="Taylor A."/>
            <person name="Grigoriev I.V."/>
            <person name="Nagy L.G."/>
            <person name="Martin F."/>
            <person name="Kauserud H."/>
        </authorList>
    </citation>
    <scope>NUCLEOTIDE SEQUENCE</scope>
    <source>
        <strain evidence="1">CBHHK188m</strain>
    </source>
</reference>